<evidence type="ECO:0000313" key="2">
    <source>
        <dbReference type="EMBL" id="MBB4410654.1"/>
    </source>
</evidence>
<dbReference type="EMBL" id="JACIGW010000001">
    <property type="protein sequence ID" value="MBB4346952.1"/>
    <property type="molecule type" value="Genomic_DNA"/>
</dbReference>
<accession>A0A7W6Y106</accession>
<proteinExistence type="predicted"/>
<evidence type="ECO:0000313" key="3">
    <source>
        <dbReference type="EMBL" id="MBB4445342.1"/>
    </source>
</evidence>
<gene>
    <name evidence="2" type="ORF">GGE31_001125</name>
    <name evidence="1" type="ORF">GGE33_000660</name>
    <name evidence="3" type="ORF">GGE35_001124</name>
</gene>
<dbReference type="Proteomes" id="UP000524535">
    <property type="component" value="Unassembled WGS sequence"/>
</dbReference>
<name>A0A7W6Y106_9HYPH</name>
<comment type="caution">
    <text evidence="3">The sequence shown here is derived from an EMBL/GenBank/DDBJ whole genome shotgun (WGS) entry which is preliminary data.</text>
</comment>
<evidence type="ECO:0008006" key="7">
    <source>
        <dbReference type="Google" id="ProtNLM"/>
    </source>
</evidence>
<evidence type="ECO:0000313" key="4">
    <source>
        <dbReference type="Proteomes" id="UP000520770"/>
    </source>
</evidence>
<dbReference type="Proteomes" id="UP000576087">
    <property type="component" value="Unassembled WGS sequence"/>
</dbReference>
<evidence type="ECO:0000313" key="6">
    <source>
        <dbReference type="Proteomes" id="UP000576087"/>
    </source>
</evidence>
<evidence type="ECO:0000313" key="1">
    <source>
        <dbReference type="EMBL" id="MBB4346952.1"/>
    </source>
</evidence>
<organism evidence="3 6">
    <name type="scientific">Aliirhizobium cellulosilyticum</name>
    <dbReference type="NCBI Taxonomy" id="393664"/>
    <lineage>
        <taxon>Bacteria</taxon>
        <taxon>Pseudomonadati</taxon>
        <taxon>Pseudomonadota</taxon>
        <taxon>Alphaproteobacteria</taxon>
        <taxon>Hyphomicrobiales</taxon>
        <taxon>Rhizobiaceae</taxon>
        <taxon>Aliirhizobium</taxon>
    </lineage>
</organism>
<keyword evidence="5" id="KW-1185">Reference proteome</keyword>
<dbReference type="Proteomes" id="UP000520770">
    <property type="component" value="Unassembled WGS sequence"/>
</dbReference>
<sequence length="43" mass="4537">MEWRVKAQPISPLVGEMPGRAEGGKVRGKNTIGSIIYLTGAAP</sequence>
<dbReference type="EMBL" id="JACIGY010000001">
    <property type="protein sequence ID" value="MBB4410654.1"/>
    <property type="molecule type" value="Genomic_DNA"/>
</dbReference>
<evidence type="ECO:0000313" key="5">
    <source>
        <dbReference type="Proteomes" id="UP000524535"/>
    </source>
</evidence>
<dbReference type="EMBL" id="JACIHM010000001">
    <property type="protein sequence ID" value="MBB4445342.1"/>
    <property type="molecule type" value="Genomic_DNA"/>
</dbReference>
<dbReference type="AlphaFoldDB" id="A0A7W6Y106"/>
<protein>
    <recommendedName>
        <fullName evidence="7">Propionyl-coenzyme A carboxylase alpha polypeptide</fullName>
    </recommendedName>
</protein>
<reference evidence="4 5" key="1">
    <citation type="submission" date="2020-08" db="EMBL/GenBank/DDBJ databases">
        <title>Genomic Encyclopedia of Type Strains, Phase IV (KMG-V): Genome sequencing to study the core and pangenomes of soil and plant-associated prokaryotes.</title>
        <authorList>
            <person name="Whitman W."/>
        </authorList>
    </citation>
    <scope>NUCLEOTIDE SEQUENCE [LARGE SCALE GENOMIC DNA]</scope>
    <source>
        <strain evidence="2 5">SEMIA 444</strain>
        <strain evidence="1 4">SEMIA 448</strain>
        <strain evidence="3 6">SEMIA 452</strain>
    </source>
</reference>